<dbReference type="Proteomes" id="UP000536534">
    <property type="component" value="Unassembled WGS sequence"/>
</dbReference>
<dbReference type="InterPro" id="IPR036291">
    <property type="entry name" value="NAD(P)-bd_dom_sf"/>
</dbReference>
<accession>A0A7X7LT09</accession>
<comment type="caution">
    <text evidence="2">The sequence shown here is derived from an EMBL/GenBank/DDBJ whole genome shotgun (WGS) entry which is preliminary data.</text>
</comment>
<protein>
    <submittedName>
        <fullName evidence="2">Complex I NDUFA9 subunit family protein</fullName>
    </submittedName>
</protein>
<proteinExistence type="predicted"/>
<sequence>MNPRRVVIIGGSGFIGSAIANRLSAAGVSVLIPTRRRSRAGHVLLLPTVEVLEVDLHDPAALVGLIAGADAVINTVGILHSRSGSPYGPDFARAHVELPKKIVAACRNAGVRRLIHISALGADAEGPSEYQRSKAAGEAAIRSTGSDLDWTILRPSVVFGRGDSFLNMFASLARTVPVLPLAGAKARFQPVYVEDVAEVVWRCLTEPESAGQIYELAGPTAYSLRELVEYVSALVGRPRPVIPLPESLAMVQAWVMELAPNPLMSRDNVRSMRADNVASGAPLPFGLQPTAIEAVVPAWLGEGGGRARYYPFRRQARRQARRH</sequence>
<dbReference type="InterPro" id="IPR051207">
    <property type="entry name" value="ComplexI_NDUFA9_subunit"/>
</dbReference>
<feature type="domain" description="NAD-dependent epimerase/dehydratase" evidence="1">
    <location>
        <begin position="6"/>
        <end position="216"/>
    </location>
</feature>
<name>A0A7X7LT09_9RHOO</name>
<gene>
    <name evidence="2" type="ORF">GX576_00040</name>
</gene>
<reference evidence="2 3" key="1">
    <citation type="journal article" date="2020" name="Biotechnol. Biofuels">
        <title>New insights from the biogas microbiome by comprehensive genome-resolved metagenomics of nearly 1600 species originating from multiple anaerobic digesters.</title>
        <authorList>
            <person name="Campanaro S."/>
            <person name="Treu L."/>
            <person name="Rodriguez-R L.M."/>
            <person name="Kovalovszki A."/>
            <person name="Ziels R.M."/>
            <person name="Maus I."/>
            <person name="Zhu X."/>
            <person name="Kougias P.G."/>
            <person name="Basile A."/>
            <person name="Luo G."/>
            <person name="Schluter A."/>
            <person name="Konstantinidis K.T."/>
            <person name="Angelidaki I."/>
        </authorList>
    </citation>
    <scope>NUCLEOTIDE SEQUENCE [LARGE SCALE GENOMIC DNA]</scope>
    <source>
        <strain evidence="2">AS06rmzACSIP_256</strain>
    </source>
</reference>
<dbReference type="AlphaFoldDB" id="A0A7X7LT09"/>
<dbReference type="Gene3D" id="3.40.50.720">
    <property type="entry name" value="NAD(P)-binding Rossmann-like Domain"/>
    <property type="match status" value="1"/>
</dbReference>
<dbReference type="CDD" id="cd05271">
    <property type="entry name" value="NDUFA9_like_SDR_a"/>
    <property type="match status" value="1"/>
</dbReference>
<dbReference type="EMBL" id="JAAYYV010000001">
    <property type="protein sequence ID" value="NLF52793.1"/>
    <property type="molecule type" value="Genomic_DNA"/>
</dbReference>
<dbReference type="PANTHER" id="PTHR12126:SF11">
    <property type="entry name" value="NADH DEHYDROGENASE [UBIQUINONE] 1 ALPHA SUBCOMPLEX SUBUNIT 9, MITOCHONDRIAL"/>
    <property type="match status" value="1"/>
</dbReference>
<evidence type="ECO:0000313" key="3">
    <source>
        <dbReference type="Proteomes" id="UP000536534"/>
    </source>
</evidence>
<evidence type="ECO:0000259" key="1">
    <source>
        <dbReference type="Pfam" id="PF01370"/>
    </source>
</evidence>
<evidence type="ECO:0000313" key="2">
    <source>
        <dbReference type="EMBL" id="NLF52793.1"/>
    </source>
</evidence>
<dbReference type="SUPFAM" id="SSF51735">
    <property type="entry name" value="NAD(P)-binding Rossmann-fold domains"/>
    <property type="match status" value="1"/>
</dbReference>
<dbReference type="PANTHER" id="PTHR12126">
    <property type="entry name" value="NADH-UBIQUINONE OXIDOREDUCTASE 39 KDA SUBUNIT-RELATED"/>
    <property type="match status" value="1"/>
</dbReference>
<dbReference type="Pfam" id="PF01370">
    <property type="entry name" value="Epimerase"/>
    <property type="match status" value="1"/>
</dbReference>
<dbReference type="InterPro" id="IPR001509">
    <property type="entry name" value="Epimerase_deHydtase"/>
</dbReference>
<dbReference type="GO" id="GO:0044877">
    <property type="term" value="F:protein-containing complex binding"/>
    <property type="evidence" value="ECO:0007669"/>
    <property type="project" value="TreeGrafter"/>
</dbReference>
<organism evidence="2 3">
    <name type="scientific">Thauera phenolivorans</name>
    <dbReference type="NCBI Taxonomy" id="1792543"/>
    <lineage>
        <taxon>Bacteria</taxon>
        <taxon>Pseudomonadati</taxon>
        <taxon>Pseudomonadota</taxon>
        <taxon>Betaproteobacteria</taxon>
        <taxon>Rhodocyclales</taxon>
        <taxon>Zoogloeaceae</taxon>
        <taxon>Thauera</taxon>
    </lineage>
</organism>